<evidence type="ECO:0000313" key="3">
    <source>
        <dbReference type="Proteomes" id="UP001141327"/>
    </source>
</evidence>
<dbReference type="InterPro" id="IPR048369">
    <property type="entry name" value="COG6_C"/>
</dbReference>
<dbReference type="PANTHER" id="PTHR21506">
    <property type="entry name" value="COMPONENT OF OLIGOMERIC GOLGI COMPLEX 6"/>
    <property type="match status" value="1"/>
</dbReference>
<name>A0ABQ8UJC7_9EUKA</name>
<keyword evidence="3" id="KW-1185">Reference proteome</keyword>
<evidence type="ECO:0000313" key="2">
    <source>
        <dbReference type="EMBL" id="KAJ4457384.1"/>
    </source>
</evidence>
<dbReference type="InterPro" id="IPR010490">
    <property type="entry name" value="COG6"/>
</dbReference>
<comment type="caution">
    <text evidence="2">The sequence shown here is derived from an EMBL/GenBank/DDBJ whole genome shotgun (WGS) entry which is preliminary data.</text>
</comment>
<gene>
    <name evidence="2" type="ORF">PAPYR_7199</name>
</gene>
<accession>A0ABQ8UJC7</accession>
<proteinExistence type="predicted"/>
<organism evidence="2 3">
    <name type="scientific">Paratrimastix pyriformis</name>
    <dbReference type="NCBI Taxonomy" id="342808"/>
    <lineage>
        <taxon>Eukaryota</taxon>
        <taxon>Metamonada</taxon>
        <taxon>Preaxostyla</taxon>
        <taxon>Paratrimastigidae</taxon>
        <taxon>Paratrimastix</taxon>
    </lineage>
</organism>
<dbReference type="Proteomes" id="UP001141327">
    <property type="component" value="Unassembled WGS sequence"/>
</dbReference>
<dbReference type="EMBL" id="JAPMOS010000048">
    <property type="protein sequence ID" value="KAJ4457384.1"/>
    <property type="molecule type" value="Genomic_DNA"/>
</dbReference>
<dbReference type="PANTHER" id="PTHR21506:SF0">
    <property type="entry name" value="CONSERVED OLIGOMERIC GOLGI COMPLEX SUBUNIT 6"/>
    <property type="match status" value="1"/>
</dbReference>
<dbReference type="Pfam" id="PF20653">
    <property type="entry name" value="COG6_C"/>
    <property type="match status" value="1"/>
</dbReference>
<feature type="domain" description="Conserved Oligomeric Golgi complex subunit 6 C-terminal" evidence="1">
    <location>
        <begin position="3"/>
        <end position="142"/>
    </location>
</feature>
<sequence>MQDMLQGDVEAHSDTLVREEVATIFRRCRLSDVLYRCQGATTPATDRPGAPALSSYPGCSQSQLAQGMAAFYGMLFSAQGIPWVMCEQIADLDLRSIIKGSCIKLLGAAYQAIYDGVSNPHGGYPDAPKFLLHTPDQIASILELEAV</sequence>
<evidence type="ECO:0000259" key="1">
    <source>
        <dbReference type="Pfam" id="PF20653"/>
    </source>
</evidence>
<reference evidence="2" key="1">
    <citation type="journal article" date="2022" name="bioRxiv">
        <title>Genomics of Preaxostyla Flagellates Illuminates Evolutionary Transitions and the Path Towards Mitochondrial Loss.</title>
        <authorList>
            <person name="Novak L.V.F."/>
            <person name="Treitli S.C."/>
            <person name="Pyrih J."/>
            <person name="Halakuc P."/>
            <person name="Pipaliya S.V."/>
            <person name="Vacek V."/>
            <person name="Brzon O."/>
            <person name="Soukal P."/>
            <person name="Eme L."/>
            <person name="Dacks J.B."/>
            <person name="Karnkowska A."/>
            <person name="Elias M."/>
            <person name="Hampl V."/>
        </authorList>
    </citation>
    <scope>NUCLEOTIDE SEQUENCE</scope>
    <source>
        <strain evidence="2">RCP-MX</strain>
    </source>
</reference>
<protein>
    <submittedName>
        <fullName evidence="2">Conserved oligomeric Golgi complex subunit 6</fullName>
    </submittedName>
</protein>